<evidence type="ECO:0000256" key="10">
    <source>
        <dbReference type="RuleBase" id="RU361115"/>
    </source>
</evidence>
<keyword evidence="3 10" id="KW-0808">Transferase</keyword>
<evidence type="ECO:0000256" key="2">
    <source>
        <dbReference type="ARBA" id="ARBA00022516"/>
    </source>
</evidence>
<evidence type="ECO:0000256" key="6">
    <source>
        <dbReference type="ARBA" id="ARBA00022989"/>
    </source>
</evidence>
<dbReference type="GO" id="GO:0034626">
    <property type="term" value="P:fatty acid elongation, polyunsaturated fatty acid"/>
    <property type="evidence" value="ECO:0007669"/>
    <property type="project" value="TreeGrafter"/>
</dbReference>
<feature type="transmembrane region" description="Helical" evidence="10">
    <location>
        <begin position="50"/>
        <end position="71"/>
    </location>
</feature>
<evidence type="ECO:0000256" key="3">
    <source>
        <dbReference type="ARBA" id="ARBA00022679"/>
    </source>
</evidence>
<feature type="transmembrane region" description="Helical" evidence="10">
    <location>
        <begin position="83"/>
        <end position="107"/>
    </location>
</feature>
<dbReference type="GO" id="GO:0030148">
    <property type="term" value="P:sphingolipid biosynthetic process"/>
    <property type="evidence" value="ECO:0007669"/>
    <property type="project" value="TreeGrafter"/>
</dbReference>
<accession>A0A6U1Q8V8</accession>
<keyword evidence="6 10" id="KW-1133">Transmembrane helix</keyword>
<proteinExistence type="inferred from homology"/>
<feature type="transmembrane region" description="Helical" evidence="10">
    <location>
        <begin position="127"/>
        <end position="147"/>
    </location>
</feature>
<keyword evidence="4 10" id="KW-0812">Transmembrane</keyword>
<dbReference type="GO" id="GO:0019367">
    <property type="term" value="P:fatty acid elongation, saturated fatty acid"/>
    <property type="evidence" value="ECO:0007669"/>
    <property type="project" value="TreeGrafter"/>
</dbReference>
<dbReference type="PROSITE" id="PS01188">
    <property type="entry name" value="ELO"/>
    <property type="match status" value="1"/>
</dbReference>
<reference evidence="12" key="1">
    <citation type="submission" date="2021-01" db="EMBL/GenBank/DDBJ databases">
        <authorList>
            <person name="Corre E."/>
            <person name="Pelletier E."/>
            <person name="Niang G."/>
            <person name="Scheremetjew M."/>
            <person name="Finn R."/>
            <person name="Kale V."/>
            <person name="Holt S."/>
            <person name="Cochrane G."/>
            <person name="Meng A."/>
            <person name="Brown T."/>
            <person name="Cohen L."/>
        </authorList>
    </citation>
    <scope>NUCLEOTIDE SEQUENCE</scope>
    <source>
        <strain evidence="12">CCMP1661</strain>
    </source>
</reference>
<dbReference type="AlphaFoldDB" id="A0A6U1Q8V8"/>
<keyword evidence="2 10" id="KW-0444">Lipid biosynthesis</keyword>
<feature type="transmembrane region" description="Helical" evidence="10">
    <location>
        <begin position="246"/>
        <end position="268"/>
    </location>
</feature>
<dbReference type="GO" id="GO:0005789">
    <property type="term" value="C:endoplasmic reticulum membrane"/>
    <property type="evidence" value="ECO:0007669"/>
    <property type="project" value="TreeGrafter"/>
</dbReference>
<dbReference type="GO" id="GO:0042761">
    <property type="term" value="P:very long-chain fatty acid biosynthetic process"/>
    <property type="evidence" value="ECO:0007669"/>
    <property type="project" value="TreeGrafter"/>
</dbReference>
<dbReference type="InterPro" id="IPR002076">
    <property type="entry name" value="ELO_fam"/>
</dbReference>
<protein>
    <recommendedName>
        <fullName evidence="10">Elongation of fatty acids protein</fullName>
        <ecNumber evidence="10">2.3.1.-</ecNumber>
    </recommendedName>
</protein>
<gene>
    <name evidence="11" type="ORF">FJAP1339_LOCUS11087</name>
    <name evidence="12" type="ORF">FJAP1339_LOCUS11089</name>
</gene>
<sequence length="283" mass="32455">MPVQIPGLSMDYSTFSQWAGDYEQKILAWVSEGRVHEYTKGWPLTDLESALTIAGAYLLFVLVGSMLFKVEAVPAIKLYPVQFLYNIVQVMLCSYMAIEAGMVAFRQGYTCLPCEPFNAKNPPVAEVLYIFYLSKILDFMDTFFIIIGKKWKQLSFLHVYHHTSIFLFYWLNINVGYDGDVYLTIVLNGFIHTVMYTYYFVSLHTKDIWWKSSLTMCQMIQFVTMNAQAGYLLLTGCKSYPPRIVLSYLVYILSLLVLFANFFVQSYLKKGGKGKKGGKSKAH</sequence>
<evidence type="ECO:0000313" key="12">
    <source>
        <dbReference type="EMBL" id="CAD9873154.1"/>
    </source>
</evidence>
<dbReference type="EC" id="2.3.1.-" evidence="10"/>
<dbReference type="GO" id="GO:0009922">
    <property type="term" value="F:fatty acid elongase activity"/>
    <property type="evidence" value="ECO:0007669"/>
    <property type="project" value="InterPro"/>
</dbReference>
<dbReference type="Pfam" id="PF01151">
    <property type="entry name" value="ELO"/>
    <property type="match status" value="1"/>
</dbReference>
<keyword evidence="5 10" id="KW-0276">Fatty acid metabolism</keyword>
<comment type="catalytic activity">
    <reaction evidence="10">
        <text>an acyl-CoA + malonyl-CoA + H(+) = a 3-oxoacyl-CoA + CO2 + CoA</text>
        <dbReference type="Rhea" id="RHEA:50252"/>
        <dbReference type="ChEBI" id="CHEBI:15378"/>
        <dbReference type="ChEBI" id="CHEBI:16526"/>
        <dbReference type="ChEBI" id="CHEBI:57287"/>
        <dbReference type="ChEBI" id="CHEBI:57384"/>
        <dbReference type="ChEBI" id="CHEBI:58342"/>
        <dbReference type="ChEBI" id="CHEBI:90726"/>
    </reaction>
    <physiologicalReaction direction="left-to-right" evidence="10">
        <dbReference type="Rhea" id="RHEA:50253"/>
    </physiologicalReaction>
</comment>
<evidence type="ECO:0000256" key="1">
    <source>
        <dbReference type="ARBA" id="ARBA00004141"/>
    </source>
</evidence>
<evidence type="ECO:0000256" key="7">
    <source>
        <dbReference type="ARBA" id="ARBA00023098"/>
    </source>
</evidence>
<evidence type="ECO:0000256" key="8">
    <source>
        <dbReference type="ARBA" id="ARBA00023136"/>
    </source>
</evidence>
<keyword evidence="7 10" id="KW-0443">Lipid metabolism</keyword>
<dbReference type="EMBL" id="HBHR01021737">
    <property type="protein sequence ID" value="CAD9873154.1"/>
    <property type="molecule type" value="Transcribed_RNA"/>
</dbReference>
<keyword evidence="9 10" id="KW-0275">Fatty acid biosynthesis</keyword>
<dbReference type="GO" id="GO:0034625">
    <property type="term" value="P:fatty acid elongation, monounsaturated fatty acid"/>
    <property type="evidence" value="ECO:0007669"/>
    <property type="project" value="TreeGrafter"/>
</dbReference>
<dbReference type="EMBL" id="HBHR01021735">
    <property type="protein sequence ID" value="CAD9873150.1"/>
    <property type="molecule type" value="Transcribed_RNA"/>
</dbReference>
<name>A0A6U1Q8V8_9STRA</name>
<comment type="similarity">
    <text evidence="10">Belongs to the ELO family.</text>
</comment>
<dbReference type="PANTHER" id="PTHR11157">
    <property type="entry name" value="FATTY ACID ACYL TRANSFERASE-RELATED"/>
    <property type="match status" value="1"/>
</dbReference>
<feature type="transmembrane region" description="Helical" evidence="10">
    <location>
        <begin position="181"/>
        <end position="201"/>
    </location>
</feature>
<evidence type="ECO:0000313" key="11">
    <source>
        <dbReference type="EMBL" id="CAD9873150.1"/>
    </source>
</evidence>
<organism evidence="12">
    <name type="scientific">Fibrocapsa japonica</name>
    <dbReference type="NCBI Taxonomy" id="94617"/>
    <lineage>
        <taxon>Eukaryota</taxon>
        <taxon>Sar</taxon>
        <taxon>Stramenopiles</taxon>
        <taxon>Ochrophyta</taxon>
        <taxon>Raphidophyceae</taxon>
        <taxon>Chattonellales</taxon>
        <taxon>Chattonellaceae</taxon>
        <taxon>Fibrocapsa</taxon>
    </lineage>
</organism>
<keyword evidence="8 10" id="KW-0472">Membrane</keyword>
<evidence type="ECO:0000256" key="9">
    <source>
        <dbReference type="ARBA" id="ARBA00023160"/>
    </source>
</evidence>
<dbReference type="InterPro" id="IPR030457">
    <property type="entry name" value="ELO_CS"/>
</dbReference>
<evidence type="ECO:0000256" key="5">
    <source>
        <dbReference type="ARBA" id="ARBA00022832"/>
    </source>
</evidence>
<dbReference type="PANTHER" id="PTHR11157:SF140">
    <property type="entry name" value="ELONGATION OF FATTY ACIDS PROTEIN"/>
    <property type="match status" value="1"/>
</dbReference>
<comment type="subcellular location">
    <subcellularLocation>
        <location evidence="1">Membrane</location>
        <topology evidence="1">Multi-pass membrane protein</topology>
    </subcellularLocation>
</comment>
<evidence type="ECO:0000256" key="4">
    <source>
        <dbReference type="ARBA" id="ARBA00022692"/>
    </source>
</evidence>
<feature type="transmembrane region" description="Helical" evidence="10">
    <location>
        <begin position="159"/>
        <end position="175"/>
    </location>
</feature>